<dbReference type="AlphaFoldDB" id="A0A853J9K8"/>
<evidence type="ECO:0000313" key="3">
    <source>
        <dbReference type="Proteomes" id="UP000578091"/>
    </source>
</evidence>
<dbReference type="RefSeq" id="WP_180677654.1">
    <property type="nucleotide sequence ID" value="NZ_JACCKA010000040.1"/>
</dbReference>
<gene>
    <name evidence="2" type="ORF">H0E84_05600</name>
</gene>
<keyword evidence="3" id="KW-1185">Reference proteome</keyword>
<dbReference type="Proteomes" id="UP000578091">
    <property type="component" value="Unassembled WGS sequence"/>
</dbReference>
<evidence type="ECO:0008006" key="4">
    <source>
        <dbReference type="Google" id="ProtNLM"/>
    </source>
</evidence>
<name>A0A853J9K8_9GAMM</name>
<reference evidence="2 3" key="1">
    <citation type="submission" date="2020-07" db="EMBL/GenBank/DDBJ databases">
        <title>Luteimonas sp. SJ-92.</title>
        <authorList>
            <person name="Huang X.-X."/>
            <person name="Xu L."/>
            <person name="Sun J.-Q."/>
        </authorList>
    </citation>
    <scope>NUCLEOTIDE SEQUENCE [LARGE SCALE GENOMIC DNA]</scope>
    <source>
        <strain evidence="2 3">SJ-92</strain>
    </source>
</reference>
<proteinExistence type="predicted"/>
<accession>A0A853J9K8</accession>
<organism evidence="2 3">
    <name type="scientific">Luteimonas salinisoli</name>
    <dbReference type="NCBI Taxonomy" id="2752307"/>
    <lineage>
        <taxon>Bacteria</taxon>
        <taxon>Pseudomonadati</taxon>
        <taxon>Pseudomonadota</taxon>
        <taxon>Gammaproteobacteria</taxon>
        <taxon>Lysobacterales</taxon>
        <taxon>Lysobacteraceae</taxon>
        <taxon>Luteimonas</taxon>
    </lineage>
</organism>
<dbReference type="EMBL" id="JACCKA010000040">
    <property type="protein sequence ID" value="NZA25851.1"/>
    <property type="molecule type" value="Genomic_DNA"/>
</dbReference>
<protein>
    <recommendedName>
        <fullName evidence="4">Lipoprotein</fullName>
    </recommendedName>
</protein>
<sequence>MKKAMRSAAVACLFSALTVFTAMADKGDKVECQNCWNAYYSCIDRGIDEVVCRDLRDECMIDFGCAAPN</sequence>
<feature type="signal peptide" evidence="1">
    <location>
        <begin position="1"/>
        <end position="24"/>
    </location>
</feature>
<keyword evidence="1" id="KW-0732">Signal</keyword>
<feature type="chain" id="PRO_5032322402" description="Lipoprotein" evidence="1">
    <location>
        <begin position="25"/>
        <end position="69"/>
    </location>
</feature>
<evidence type="ECO:0000313" key="2">
    <source>
        <dbReference type="EMBL" id="NZA25851.1"/>
    </source>
</evidence>
<evidence type="ECO:0000256" key="1">
    <source>
        <dbReference type="SAM" id="SignalP"/>
    </source>
</evidence>
<comment type="caution">
    <text evidence="2">The sequence shown here is derived from an EMBL/GenBank/DDBJ whole genome shotgun (WGS) entry which is preliminary data.</text>
</comment>